<evidence type="ECO:0000256" key="2">
    <source>
        <dbReference type="ARBA" id="ARBA00022737"/>
    </source>
</evidence>
<dbReference type="InterPro" id="IPR001611">
    <property type="entry name" value="Leu-rich_rpt"/>
</dbReference>
<keyword evidence="1" id="KW-0433">Leucine-rich repeat</keyword>
<dbReference type="AlphaFoldDB" id="A0AAN1WKZ8"/>
<evidence type="ECO:0000256" key="1">
    <source>
        <dbReference type="ARBA" id="ARBA00022614"/>
    </source>
</evidence>
<dbReference type="RefSeq" id="WP_236984777.1">
    <property type="nucleotide sequence ID" value="NZ_AP023086.1"/>
</dbReference>
<keyword evidence="3" id="KW-0732">Signal</keyword>
<sequence>MKTLTALFRHTFIIVCLSLATITHSHAAMSPELASALQNKFLTKEGKALINQSEELQALYQYLLIDRKFTNDLEIDVNKIDTAIIPTAKDEYGFSDYIAAIVSERRLGYDGVMVDNDGSIRHLRYRPQSQEDIDFLSRFKKLNHLRLRSYSDDLKHVSLANLAALKELQYDLGYTEKLDFGTNASPLSAILIMNNGKIKTLANIKYLENLEYLTVFPSSLSDYTQLEHNTNLKRLYLEATTEIRLPDFSNLKNLHSLYISAKEPIIDISLKNCSNLVEARLRPVKLESIKLPESIKKLRIDGTDRNDNLSFLSHLNNLEDLSLGNTLINSLEDLPKLEKLTRLELGDNEINSLDGLDRFPALIELRVFSGNLTAPPNLTKLPNLDNLILIGHEIEKIDHIQTWKNLEKINLRSNKIKKLDGLRYLTSLKEMDLRDNPLREVSQADLDALVEQKFEGYFNVKGSRFGVDIRNDDELIKKYYFFKDPKFR</sequence>
<reference evidence="4 5" key="1">
    <citation type="journal article" date="2022" name="IScience">
        <title>An ultrasensitive nanofiber-based assay for enzymatic hydrolysis and deep-sea microbial degradation of cellulose.</title>
        <authorList>
            <person name="Tsudome M."/>
            <person name="Tachioka M."/>
            <person name="Miyazaki M."/>
            <person name="Uchimura K."/>
            <person name="Tsuda M."/>
            <person name="Takaki Y."/>
            <person name="Deguchi S."/>
        </authorList>
    </citation>
    <scope>NUCLEOTIDE SEQUENCE [LARGE SCALE GENOMIC DNA]</scope>
    <source>
        <strain evidence="4 5">GE09</strain>
    </source>
</reference>
<keyword evidence="5" id="KW-1185">Reference proteome</keyword>
<evidence type="ECO:0000313" key="4">
    <source>
        <dbReference type="EMBL" id="BCD99509.1"/>
    </source>
</evidence>
<dbReference type="Proteomes" id="UP001320119">
    <property type="component" value="Chromosome"/>
</dbReference>
<gene>
    <name evidence="4" type="ORF">MARGE09_P3711</name>
</gene>
<dbReference type="PANTHER" id="PTHR46652:SF3">
    <property type="entry name" value="LEUCINE-RICH REPEAT-CONTAINING PROTEIN 9"/>
    <property type="match status" value="1"/>
</dbReference>
<dbReference type="SMART" id="SM00365">
    <property type="entry name" value="LRR_SD22"/>
    <property type="match status" value="4"/>
</dbReference>
<organism evidence="4 5">
    <name type="scientific">Marinagarivorans cellulosilyticus</name>
    <dbReference type="NCBI Taxonomy" id="2721545"/>
    <lineage>
        <taxon>Bacteria</taxon>
        <taxon>Pseudomonadati</taxon>
        <taxon>Pseudomonadota</taxon>
        <taxon>Gammaproteobacteria</taxon>
        <taxon>Cellvibrionales</taxon>
        <taxon>Cellvibrionaceae</taxon>
        <taxon>Marinagarivorans</taxon>
    </lineage>
</organism>
<feature type="chain" id="PRO_5043002354" evidence="3">
    <location>
        <begin position="28"/>
        <end position="488"/>
    </location>
</feature>
<dbReference type="PROSITE" id="PS51450">
    <property type="entry name" value="LRR"/>
    <property type="match status" value="3"/>
</dbReference>
<proteinExistence type="predicted"/>
<accession>A0AAN1WKZ8</accession>
<dbReference type="EMBL" id="AP023086">
    <property type="protein sequence ID" value="BCD99509.1"/>
    <property type="molecule type" value="Genomic_DNA"/>
</dbReference>
<dbReference type="Gene3D" id="3.80.10.10">
    <property type="entry name" value="Ribonuclease Inhibitor"/>
    <property type="match status" value="2"/>
</dbReference>
<name>A0AAN1WKZ8_9GAMM</name>
<dbReference type="InterPro" id="IPR050836">
    <property type="entry name" value="SDS22/Internalin_LRR"/>
</dbReference>
<keyword evidence="2" id="KW-0677">Repeat</keyword>
<evidence type="ECO:0000256" key="3">
    <source>
        <dbReference type="SAM" id="SignalP"/>
    </source>
</evidence>
<dbReference type="InterPro" id="IPR032675">
    <property type="entry name" value="LRR_dom_sf"/>
</dbReference>
<feature type="signal peptide" evidence="3">
    <location>
        <begin position="1"/>
        <end position="27"/>
    </location>
</feature>
<dbReference type="KEGG" id="marq:MARGE09_P3711"/>
<protein>
    <submittedName>
        <fullName evidence="4">Internalin A</fullName>
    </submittedName>
</protein>
<evidence type="ECO:0000313" key="5">
    <source>
        <dbReference type="Proteomes" id="UP001320119"/>
    </source>
</evidence>
<dbReference type="SUPFAM" id="SSF52058">
    <property type="entry name" value="L domain-like"/>
    <property type="match status" value="1"/>
</dbReference>
<dbReference type="PANTHER" id="PTHR46652">
    <property type="entry name" value="LEUCINE-RICH REPEAT AND IQ DOMAIN-CONTAINING PROTEIN 1-RELATED"/>
    <property type="match status" value="1"/>
</dbReference>